<comment type="caution">
    <text evidence="1">The sequence shown here is derived from an EMBL/GenBank/DDBJ whole genome shotgun (WGS) entry which is preliminary data.</text>
</comment>
<organism evidence="1 2">
    <name type="scientific">Flavilitoribacter nigricans (strain ATCC 23147 / DSM 23189 / NBRC 102662 / NCIMB 1420 / SS-2)</name>
    <name type="common">Lewinella nigricans</name>
    <dbReference type="NCBI Taxonomy" id="1122177"/>
    <lineage>
        <taxon>Bacteria</taxon>
        <taxon>Pseudomonadati</taxon>
        <taxon>Bacteroidota</taxon>
        <taxon>Saprospiria</taxon>
        <taxon>Saprospirales</taxon>
        <taxon>Lewinellaceae</taxon>
        <taxon>Flavilitoribacter</taxon>
    </lineage>
</organism>
<keyword evidence="2" id="KW-1185">Reference proteome</keyword>
<proteinExistence type="predicted"/>
<accession>A0A2D0NCF2</accession>
<name>A0A2D0NCF2_FLAN2</name>
<reference evidence="1 2" key="1">
    <citation type="submission" date="2017-10" db="EMBL/GenBank/DDBJ databases">
        <title>The draft genome sequence of Lewinella nigricans NBRC 102662.</title>
        <authorList>
            <person name="Wang K."/>
        </authorList>
    </citation>
    <scope>NUCLEOTIDE SEQUENCE [LARGE SCALE GENOMIC DNA]</scope>
    <source>
        <strain evidence="1 2">NBRC 102662</strain>
    </source>
</reference>
<dbReference type="RefSeq" id="WP_099150151.1">
    <property type="nucleotide sequence ID" value="NZ_PDUD01000018.1"/>
</dbReference>
<dbReference type="AlphaFoldDB" id="A0A2D0NCF2"/>
<evidence type="ECO:0000313" key="1">
    <source>
        <dbReference type="EMBL" id="PHN06167.1"/>
    </source>
</evidence>
<evidence type="ECO:0000313" key="2">
    <source>
        <dbReference type="Proteomes" id="UP000223913"/>
    </source>
</evidence>
<dbReference type="Proteomes" id="UP000223913">
    <property type="component" value="Unassembled WGS sequence"/>
</dbReference>
<dbReference type="EMBL" id="PDUD01000018">
    <property type="protein sequence ID" value="PHN06167.1"/>
    <property type="molecule type" value="Genomic_DNA"/>
</dbReference>
<gene>
    <name evidence="1" type="ORF">CRP01_11320</name>
</gene>
<protein>
    <submittedName>
        <fullName evidence="1">Uncharacterized protein</fullName>
    </submittedName>
</protein>
<sequence length="133" mass="14237">MPGLNDLQNINISGRLYGAYQDEPSFQIAGLDGLTGLTELLQYILDTLAGGGAAIAVYTTYQEDFTGTDFALPLAVNNGKLPADNDKIFVFINGGLAYPDLDYGIIRNGAGIADQIQFSVALDTEDILIRFIA</sequence>
<dbReference type="OrthoDB" id="9995411at2"/>